<organism evidence="1">
    <name type="scientific">marine sediment metagenome</name>
    <dbReference type="NCBI Taxonomy" id="412755"/>
    <lineage>
        <taxon>unclassified sequences</taxon>
        <taxon>metagenomes</taxon>
        <taxon>ecological metagenomes</taxon>
    </lineage>
</organism>
<protein>
    <recommendedName>
        <fullName evidence="2">Baseplate protein J-like domain-containing protein</fullName>
    </recommendedName>
</protein>
<reference evidence="1" key="1">
    <citation type="journal article" date="2015" name="Nature">
        <title>Complex archaea that bridge the gap between prokaryotes and eukaryotes.</title>
        <authorList>
            <person name="Spang A."/>
            <person name="Saw J.H."/>
            <person name="Jorgensen S.L."/>
            <person name="Zaremba-Niedzwiedzka K."/>
            <person name="Martijn J."/>
            <person name="Lind A.E."/>
            <person name="van Eijk R."/>
            <person name="Schleper C."/>
            <person name="Guy L."/>
            <person name="Ettema T.J."/>
        </authorList>
    </citation>
    <scope>NUCLEOTIDE SEQUENCE</scope>
</reference>
<proteinExistence type="predicted"/>
<dbReference type="EMBL" id="LAZR01005718">
    <property type="protein sequence ID" value="KKM97679.1"/>
    <property type="molecule type" value="Genomic_DNA"/>
</dbReference>
<sequence length="438" mass="46874">MAINTPENATEISQRTKVDVQRELGSSNPFLSMAWLGGMISGLSNRTFEFYKALSQTALQQLPDTATGEFLARWAAIWGIVRLAATQATGRIHAFTGLGILIPPGTVFKVGDKSYTVDSLTTAGVPVDNSIVSITRSGSVAEVTTTANHFFASNAQITINGANEAEYNLVNPDIIVTGNRTFTYEVAGTPATPATGTLTYGAFFALVSVTSVKYGDPQNQLTDVVMTLETPITGVTDEASVLFQLPVEGGAKQEIDTEFRVRFLERLQNPVAHFNVSDIIAQMKLVTGITRVFVKEITPAVGQVTVYFTRDKDSSPIPSAPEITTAKNKLLEIKPATTSDADVIVSAPSELSQDFTFTDLQPATDSMFAAVSARLQQFFEEVPEVGVDVDEDVYRSAIANTVDTSNGDTVETFTLSTPTGDITTTSAQLVTLGTVTPP</sequence>
<dbReference type="InterPro" id="IPR052399">
    <property type="entry name" value="Phage_Baseplate_Assmbl_Protein"/>
</dbReference>
<evidence type="ECO:0000313" key="1">
    <source>
        <dbReference type="EMBL" id="KKM97679.1"/>
    </source>
</evidence>
<gene>
    <name evidence="1" type="ORF">LCGC14_1165570</name>
</gene>
<name>A0A0F9LRF9_9ZZZZ</name>
<comment type="caution">
    <text evidence="1">The sequence shown here is derived from an EMBL/GenBank/DDBJ whole genome shotgun (WGS) entry which is preliminary data.</text>
</comment>
<accession>A0A0F9LRF9</accession>
<dbReference type="PANTHER" id="PTHR37829">
    <property type="entry name" value="PHAGE-LIKE ELEMENT PBSX PROTEIN XKDT"/>
    <property type="match status" value="1"/>
</dbReference>
<dbReference type="PANTHER" id="PTHR37829:SF3">
    <property type="entry name" value="PROTEIN JAYE-RELATED"/>
    <property type="match status" value="1"/>
</dbReference>
<evidence type="ECO:0008006" key="2">
    <source>
        <dbReference type="Google" id="ProtNLM"/>
    </source>
</evidence>
<dbReference type="AlphaFoldDB" id="A0A0F9LRF9"/>